<keyword evidence="1" id="KW-0472">Membrane</keyword>
<dbReference type="AlphaFoldDB" id="A0A9D1CZQ2"/>
<comment type="caution">
    <text evidence="2">The sequence shown here is derived from an EMBL/GenBank/DDBJ whole genome shotgun (WGS) entry which is preliminary data.</text>
</comment>
<organism evidence="2 3">
    <name type="scientific">Candidatus Limivivens merdigallinarum</name>
    <dbReference type="NCBI Taxonomy" id="2840859"/>
    <lineage>
        <taxon>Bacteria</taxon>
        <taxon>Bacillati</taxon>
        <taxon>Bacillota</taxon>
        <taxon>Clostridia</taxon>
        <taxon>Lachnospirales</taxon>
        <taxon>Lachnospiraceae</taxon>
        <taxon>Lachnospiraceae incertae sedis</taxon>
        <taxon>Candidatus Limivivens</taxon>
    </lineage>
</organism>
<protein>
    <submittedName>
        <fullName evidence="2">Pilus assembly protein</fullName>
    </submittedName>
</protein>
<reference evidence="2" key="1">
    <citation type="submission" date="2020-10" db="EMBL/GenBank/DDBJ databases">
        <authorList>
            <person name="Gilroy R."/>
        </authorList>
    </citation>
    <scope>NUCLEOTIDE SEQUENCE</scope>
    <source>
        <strain evidence="2">ChiSjej3B21-11622</strain>
    </source>
</reference>
<keyword evidence="1" id="KW-1133">Transmembrane helix</keyword>
<reference evidence="2" key="2">
    <citation type="journal article" date="2021" name="PeerJ">
        <title>Extensive microbial diversity within the chicken gut microbiome revealed by metagenomics and culture.</title>
        <authorList>
            <person name="Gilroy R."/>
            <person name="Ravi A."/>
            <person name="Getino M."/>
            <person name="Pursley I."/>
            <person name="Horton D.L."/>
            <person name="Alikhan N.F."/>
            <person name="Baker D."/>
            <person name="Gharbi K."/>
            <person name="Hall N."/>
            <person name="Watson M."/>
            <person name="Adriaenssens E.M."/>
            <person name="Foster-Nyarko E."/>
            <person name="Jarju S."/>
            <person name="Secka A."/>
            <person name="Antonio M."/>
            <person name="Oren A."/>
            <person name="Chaudhuri R.R."/>
            <person name="La Ragione R."/>
            <person name="Hildebrand F."/>
            <person name="Pallen M.J."/>
        </authorList>
    </citation>
    <scope>NUCLEOTIDE SEQUENCE</scope>
    <source>
        <strain evidence="2">ChiSjej3B21-11622</strain>
    </source>
</reference>
<feature type="transmembrane region" description="Helical" evidence="1">
    <location>
        <begin position="12"/>
        <end position="30"/>
    </location>
</feature>
<name>A0A9D1CZQ2_9FIRM</name>
<sequence>MKGSYTVEASLLMILLVPLLTGIIYLGFSVHNQAWAYGKACEETFEEASLLSEKPQETITKTVTKTMEVPQIALKFLKIQETAEESFTLENKNPAKTVFRIHSLKKLIGGNTS</sequence>
<accession>A0A9D1CZQ2</accession>
<dbReference type="EMBL" id="DVFT01000028">
    <property type="protein sequence ID" value="HIQ95345.1"/>
    <property type="molecule type" value="Genomic_DNA"/>
</dbReference>
<dbReference type="Proteomes" id="UP000886886">
    <property type="component" value="Unassembled WGS sequence"/>
</dbReference>
<evidence type="ECO:0000313" key="3">
    <source>
        <dbReference type="Proteomes" id="UP000886886"/>
    </source>
</evidence>
<proteinExistence type="predicted"/>
<gene>
    <name evidence="2" type="ORF">IAB26_02170</name>
</gene>
<keyword evidence="1" id="KW-0812">Transmembrane</keyword>
<evidence type="ECO:0000313" key="2">
    <source>
        <dbReference type="EMBL" id="HIQ95345.1"/>
    </source>
</evidence>
<evidence type="ECO:0000256" key="1">
    <source>
        <dbReference type="SAM" id="Phobius"/>
    </source>
</evidence>